<dbReference type="InterPro" id="IPR008928">
    <property type="entry name" value="6-hairpin_glycosidase_sf"/>
</dbReference>
<dbReference type="SUPFAM" id="SSF48208">
    <property type="entry name" value="Six-hairpin glycosidases"/>
    <property type="match status" value="1"/>
</dbReference>
<dbReference type="InterPro" id="IPR010819">
    <property type="entry name" value="AGE/CE"/>
</dbReference>
<evidence type="ECO:0000313" key="3">
    <source>
        <dbReference type="EMBL" id="MFC5456635.1"/>
    </source>
</evidence>
<gene>
    <name evidence="3" type="ORF">ACFQDI_17345</name>
</gene>
<evidence type="ECO:0000256" key="2">
    <source>
        <dbReference type="ARBA" id="ARBA00023235"/>
    </source>
</evidence>
<dbReference type="EMBL" id="JBHSMQ010000006">
    <property type="protein sequence ID" value="MFC5456635.1"/>
    <property type="molecule type" value="Genomic_DNA"/>
</dbReference>
<accession>A0ABW0KT19</accession>
<comment type="caution">
    <text evidence="3">The sequence shown here is derived from an EMBL/GenBank/DDBJ whole genome shotgun (WGS) entry which is preliminary data.</text>
</comment>
<comment type="similarity">
    <text evidence="1">Belongs to the N-acylglucosamine 2-epimerase family.</text>
</comment>
<name>A0ABW0KT19_9BACT</name>
<proteinExistence type="inferred from homology"/>
<sequence length="406" mass="46906">MNLTLADPLYRQNLKALYRDTLLKDVMPFWMKHGMDREFDGIITSLDRDGSILDTDKSIWFQGRAAWTLSTLYNTVEKRSDWIEAAGSCLAFLEKHGYSTDGKLFFTVTREGRPLRMRRYVFSEAFAAIAHAAYAKATGDEGYAERARRDFATYLKYSFEKGLMHPKIEPNTRPMMGIGALMIGIATAQELRANLGDVKISGHSCTEWVDRFILEIQQFFFKPDIGALMEVVSPDGALIDHFDGRTLNPGHALECAWFILHEGRWWGEKSYIKLGLEILDCMWKRGWDEEHGGIFYFRDVLGKPVQEYWHDMKFWWPHNEAIIATHLAWHITGDAKYATWHQQVHDWSFAHFPDAAHGEWFGYLHRDGSPSSLLKGSMWKGPFHLPRMLWYCGQLLEEHGIPSDSL</sequence>
<dbReference type="Pfam" id="PF07221">
    <property type="entry name" value="GlcNAc_2-epim"/>
    <property type="match status" value="1"/>
</dbReference>
<organism evidence="3 4">
    <name type="scientific">Prosthecobacter fluviatilis</name>
    <dbReference type="NCBI Taxonomy" id="445931"/>
    <lineage>
        <taxon>Bacteria</taxon>
        <taxon>Pseudomonadati</taxon>
        <taxon>Verrucomicrobiota</taxon>
        <taxon>Verrucomicrobiia</taxon>
        <taxon>Verrucomicrobiales</taxon>
        <taxon>Verrucomicrobiaceae</taxon>
        <taxon>Prosthecobacter</taxon>
    </lineage>
</organism>
<keyword evidence="2" id="KW-0413">Isomerase</keyword>
<reference evidence="4" key="1">
    <citation type="journal article" date="2019" name="Int. J. Syst. Evol. Microbiol.">
        <title>The Global Catalogue of Microorganisms (GCM) 10K type strain sequencing project: providing services to taxonomists for standard genome sequencing and annotation.</title>
        <authorList>
            <consortium name="The Broad Institute Genomics Platform"/>
            <consortium name="The Broad Institute Genome Sequencing Center for Infectious Disease"/>
            <person name="Wu L."/>
            <person name="Ma J."/>
        </authorList>
    </citation>
    <scope>NUCLEOTIDE SEQUENCE [LARGE SCALE GENOMIC DNA]</scope>
    <source>
        <strain evidence="4">CGMCC 4.1469</strain>
    </source>
</reference>
<dbReference type="RefSeq" id="WP_377169070.1">
    <property type="nucleotide sequence ID" value="NZ_JBHSMQ010000006.1"/>
</dbReference>
<evidence type="ECO:0000313" key="4">
    <source>
        <dbReference type="Proteomes" id="UP001596052"/>
    </source>
</evidence>
<evidence type="ECO:0000256" key="1">
    <source>
        <dbReference type="ARBA" id="ARBA00008558"/>
    </source>
</evidence>
<keyword evidence="4" id="KW-1185">Reference proteome</keyword>
<dbReference type="Gene3D" id="1.50.10.10">
    <property type="match status" value="1"/>
</dbReference>
<dbReference type="InterPro" id="IPR012341">
    <property type="entry name" value="6hp_glycosidase-like_sf"/>
</dbReference>
<protein>
    <submittedName>
        <fullName evidence="3">AGE family epimerase/isomerase</fullName>
    </submittedName>
</protein>
<dbReference type="Proteomes" id="UP001596052">
    <property type="component" value="Unassembled WGS sequence"/>
</dbReference>
<dbReference type="PANTHER" id="PTHR15108">
    <property type="entry name" value="N-ACYLGLUCOSAMINE-2-EPIMERASE"/>
    <property type="match status" value="1"/>
</dbReference>